<organism evidence="3 4">
    <name type="scientific">Roseateles subflavus</name>
    <dbReference type="NCBI Taxonomy" id="3053353"/>
    <lineage>
        <taxon>Bacteria</taxon>
        <taxon>Pseudomonadati</taxon>
        <taxon>Pseudomonadota</taxon>
        <taxon>Betaproteobacteria</taxon>
        <taxon>Burkholderiales</taxon>
        <taxon>Sphaerotilaceae</taxon>
        <taxon>Roseateles</taxon>
    </lineage>
</organism>
<name>A0ABT7LNP8_9BURK</name>
<accession>A0ABT7LNP8</accession>
<dbReference type="SUPFAM" id="SSF48452">
    <property type="entry name" value="TPR-like"/>
    <property type="match status" value="1"/>
</dbReference>
<comment type="caution">
    <text evidence="3">The sequence shown here is derived from an EMBL/GenBank/DDBJ whole genome shotgun (WGS) entry which is preliminary data.</text>
</comment>
<sequence length="349" mass="38736">MLRLASRSSVPAIASLRPLLAALCLSGAAVSHAAVFSDPALQNLFAAGQSVELERAAQARLSADANDVQGQIALALSLLEWGRVDQLEPSMRQMQACVERQPDFAPCHYALGSLLGVQAVKGGALKALSLNGRIREQLQRAFELDPRSYEIRSALVQYYMAVPMIAGGSHSKARGLELDWRRSSPEQARMLRIFVAVGDEDWSEAERELKALRIGTDLRLAFDARVAYGQLGRHFVKDKQWDRARKLYEQLMRDQPRQATGPYLMSRLAQDQGRFDEAIDWIQKARRLDGAELLPLEQRLGNAYEGLGDKAQARAAYERYLAGSPLHQRNEQEVRRSLAALASSAPKSD</sequence>
<dbReference type="Gene3D" id="1.25.40.10">
    <property type="entry name" value="Tetratricopeptide repeat domain"/>
    <property type="match status" value="2"/>
</dbReference>
<keyword evidence="4" id="KW-1185">Reference proteome</keyword>
<evidence type="ECO:0008006" key="5">
    <source>
        <dbReference type="Google" id="ProtNLM"/>
    </source>
</evidence>
<dbReference type="RefSeq" id="WP_285983954.1">
    <property type="nucleotide sequence ID" value="NZ_JASVDS010000005.1"/>
</dbReference>
<proteinExistence type="predicted"/>
<dbReference type="Proteomes" id="UP001238603">
    <property type="component" value="Unassembled WGS sequence"/>
</dbReference>
<keyword evidence="2" id="KW-0732">Signal</keyword>
<keyword evidence="1" id="KW-0802">TPR repeat</keyword>
<evidence type="ECO:0000313" key="4">
    <source>
        <dbReference type="Proteomes" id="UP001238603"/>
    </source>
</evidence>
<evidence type="ECO:0000256" key="1">
    <source>
        <dbReference type="PROSITE-ProRule" id="PRU00339"/>
    </source>
</evidence>
<reference evidence="3 4" key="1">
    <citation type="submission" date="2023-06" db="EMBL/GenBank/DDBJ databases">
        <title>Pelomonas sp. APW6 16S ribosomal RNA gene genome sequencing and assembly.</title>
        <authorList>
            <person name="Woo H."/>
        </authorList>
    </citation>
    <scope>NUCLEOTIDE SEQUENCE [LARGE SCALE GENOMIC DNA]</scope>
    <source>
        <strain evidence="3 4">APW6</strain>
    </source>
</reference>
<gene>
    <name evidence="3" type="ORF">QRD43_18370</name>
</gene>
<dbReference type="Pfam" id="PF13176">
    <property type="entry name" value="TPR_7"/>
    <property type="match status" value="1"/>
</dbReference>
<feature type="signal peptide" evidence="2">
    <location>
        <begin position="1"/>
        <end position="33"/>
    </location>
</feature>
<evidence type="ECO:0000313" key="3">
    <source>
        <dbReference type="EMBL" id="MDL5033882.1"/>
    </source>
</evidence>
<feature type="chain" id="PRO_5046669709" description="Tetratricopeptide repeat protein" evidence="2">
    <location>
        <begin position="34"/>
        <end position="349"/>
    </location>
</feature>
<dbReference type="PROSITE" id="PS50005">
    <property type="entry name" value="TPR"/>
    <property type="match status" value="1"/>
</dbReference>
<dbReference type="EMBL" id="JASVDS010000005">
    <property type="protein sequence ID" value="MDL5033882.1"/>
    <property type="molecule type" value="Genomic_DNA"/>
</dbReference>
<dbReference type="InterPro" id="IPR011990">
    <property type="entry name" value="TPR-like_helical_dom_sf"/>
</dbReference>
<dbReference type="InterPro" id="IPR019734">
    <property type="entry name" value="TPR_rpt"/>
</dbReference>
<dbReference type="Pfam" id="PF13181">
    <property type="entry name" value="TPR_8"/>
    <property type="match status" value="1"/>
</dbReference>
<protein>
    <recommendedName>
        <fullName evidence="5">Tetratricopeptide repeat protein</fullName>
    </recommendedName>
</protein>
<evidence type="ECO:0000256" key="2">
    <source>
        <dbReference type="SAM" id="SignalP"/>
    </source>
</evidence>
<feature type="repeat" description="TPR" evidence="1">
    <location>
        <begin position="225"/>
        <end position="258"/>
    </location>
</feature>